<dbReference type="PANTHER" id="PTHR35149">
    <property type="entry name" value="SLL5132 PROTEIN"/>
    <property type="match status" value="1"/>
</dbReference>
<dbReference type="STRING" id="1073996.SAMN05444271_106135"/>
<dbReference type="Proteomes" id="UP000198888">
    <property type="component" value="Unassembled WGS sequence"/>
</dbReference>
<dbReference type="PANTHER" id="PTHR35149:SF2">
    <property type="entry name" value="DUF262 DOMAIN-CONTAINING PROTEIN"/>
    <property type="match status" value="1"/>
</dbReference>
<sequence>MPTSGFNLSADDYDINEILQGSHQIRVPDYQREYSWSKDQWAELWDDVYALTRERDNHFLGSIVVINNKSEDIKTLELVDGQQRLTTISILLCVIRDRFEAEDDDDYSNLPELVNSNFLQIKNPTTGETHNKLKLNKFHNDDFKRVLDGNFDLIDDSEIKDAYEYYANRIVKTLYSEKNLVSM</sequence>
<keyword evidence="3" id="KW-1185">Reference proteome</keyword>
<evidence type="ECO:0000313" key="2">
    <source>
        <dbReference type="EMBL" id="SEI72682.1"/>
    </source>
</evidence>
<evidence type="ECO:0000313" key="3">
    <source>
        <dbReference type="Proteomes" id="UP000198888"/>
    </source>
</evidence>
<feature type="domain" description="GmrSD restriction endonucleases N-terminal" evidence="1">
    <location>
        <begin position="15"/>
        <end position="168"/>
    </location>
</feature>
<dbReference type="OrthoDB" id="318965at2157"/>
<organism evidence="2 3">
    <name type="scientific">Halohasta litchfieldiae</name>
    <dbReference type="NCBI Taxonomy" id="1073996"/>
    <lineage>
        <taxon>Archaea</taxon>
        <taxon>Methanobacteriati</taxon>
        <taxon>Methanobacteriota</taxon>
        <taxon>Stenosarchaea group</taxon>
        <taxon>Halobacteria</taxon>
        <taxon>Halobacteriales</taxon>
        <taxon>Haloferacaceae</taxon>
        <taxon>Halohasta</taxon>
    </lineage>
</organism>
<name>A0A1H6TA22_9EURY</name>
<dbReference type="Pfam" id="PF03235">
    <property type="entry name" value="GmrSD_N"/>
    <property type="match status" value="1"/>
</dbReference>
<dbReference type="GeneID" id="35001035"/>
<accession>A0A1H6TA22</accession>
<reference evidence="2 3" key="1">
    <citation type="submission" date="2016-10" db="EMBL/GenBank/DDBJ databases">
        <authorList>
            <person name="de Groot N.N."/>
        </authorList>
    </citation>
    <scope>NUCLEOTIDE SEQUENCE [LARGE SCALE GENOMIC DNA]</scope>
    <source>
        <strain evidence="2 3">DSM 22187</strain>
    </source>
</reference>
<dbReference type="AlphaFoldDB" id="A0A1H6TA22"/>
<protein>
    <recommendedName>
        <fullName evidence="1">GmrSD restriction endonucleases N-terminal domain-containing protein</fullName>
    </recommendedName>
</protein>
<accession>A0A2H4PY56</accession>
<proteinExistence type="predicted"/>
<gene>
    <name evidence="2" type="ORF">SAMN05444271_106135</name>
</gene>
<dbReference type="RefSeq" id="WP_089671584.1">
    <property type="nucleotide sequence ID" value="NZ_CP024845.1"/>
</dbReference>
<dbReference type="KEGG" id="hae:halTADL_0205"/>
<dbReference type="InterPro" id="IPR004919">
    <property type="entry name" value="GmrSD_N"/>
</dbReference>
<evidence type="ECO:0000259" key="1">
    <source>
        <dbReference type="Pfam" id="PF03235"/>
    </source>
</evidence>
<dbReference type="EMBL" id="FNYR01000006">
    <property type="protein sequence ID" value="SEI72682.1"/>
    <property type="molecule type" value="Genomic_DNA"/>
</dbReference>